<reference evidence="8" key="1">
    <citation type="submission" date="2025-08" db="UniProtKB">
        <authorList>
            <consortium name="RefSeq"/>
        </authorList>
    </citation>
    <scope>IDENTIFICATION</scope>
    <source>
        <tissue evidence="8">Whole organism</tissue>
    </source>
</reference>
<dbReference type="PROSITE" id="PS50835">
    <property type="entry name" value="IG_LIKE"/>
    <property type="match status" value="1"/>
</dbReference>
<evidence type="ECO:0000313" key="7">
    <source>
        <dbReference type="Proteomes" id="UP000694843"/>
    </source>
</evidence>
<dbReference type="InterPro" id="IPR007110">
    <property type="entry name" value="Ig-like_dom"/>
</dbReference>
<proteinExistence type="predicted"/>
<feature type="domain" description="Ig-like" evidence="6">
    <location>
        <begin position="27"/>
        <end position="134"/>
    </location>
</feature>
<evidence type="ECO:0000256" key="4">
    <source>
        <dbReference type="ARBA" id="ARBA00023136"/>
    </source>
</evidence>
<dbReference type="GO" id="GO:0016020">
    <property type="term" value="C:membrane"/>
    <property type="evidence" value="ECO:0007669"/>
    <property type="project" value="UniProtKB-SubCell"/>
</dbReference>
<evidence type="ECO:0000259" key="6">
    <source>
        <dbReference type="PROSITE" id="PS50835"/>
    </source>
</evidence>
<accession>A0A8B7NAG3</accession>
<keyword evidence="2" id="KW-0812">Transmembrane</keyword>
<organism evidence="7 8">
    <name type="scientific">Hyalella azteca</name>
    <name type="common">Amphipod</name>
    <dbReference type="NCBI Taxonomy" id="294128"/>
    <lineage>
        <taxon>Eukaryota</taxon>
        <taxon>Metazoa</taxon>
        <taxon>Ecdysozoa</taxon>
        <taxon>Arthropoda</taxon>
        <taxon>Crustacea</taxon>
        <taxon>Multicrustacea</taxon>
        <taxon>Malacostraca</taxon>
        <taxon>Eumalacostraca</taxon>
        <taxon>Peracarida</taxon>
        <taxon>Amphipoda</taxon>
        <taxon>Senticaudata</taxon>
        <taxon>Talitrida</taxon>
        <taxon>Talitroidea</taxon>
        <taxon>Hyalellidae</taxon>
        <taxon>Hyalella</taxon>
    </lineage>
</organism>
<keyword evidence="7" id="KW-1185">Reference proteome</keyword>
<dbReference type="OMA" id="WIILGKA"/>
<dbReference type="OrthoDB" id="10015491at2759"/>
<evidence type="ECO:0000313" key="8">
    <source>
        <dbReference type="RefSeq" id="XP_018010574.2"/>
    </source>
</evidence>
<dbReference type="GeneID" id="108667971"/>
<dbReference type="SUPFAM" id="SSF48726">
    <property type="entry name" value="Immunoglobulin"/>
    <property type="match status" value="1"/>
</dbReference>
<evidence type="ECO:0000256" key="3">
    <source>
        <dbReference type="ARBA" id="ARBA00022989"/>
    </source>
</evidence>
<dbReference type="PANTHER" id="PTHR21261:SF15">
    <property type="entry name" value="BEATEN PATH IIIA, ISOFORM D-RELATED"/>
    <property type="match status" value="1"/>
</dbReference>
<dbReference type="FunFam" id="2.60.40.10:FF:000437">
    <property type="entry name" value="Beat-IIIc, isoform A"/>
    <property type="match status" value="1"/>
</dbReference>
<dbReference type="InterPro" id="IPR013106">
    <property type="entry name" value="Ig_V-set"/>
</dbReference>
<dbReference type="InterPro" id="IPR013783">
    <property type="entry name" value="Ig-like_fold"/>
</dbReference>
<dbReference type="KEGG" id="hazt:108667971"/>
<dbReference type="Pfam" id="PF07686">
    <property type="entry name" value="V-set"/>
    <property type="match status" value="1"/>
</dbReference>
<dbReference type="RefSeq" id="XP_018010574.2">
    <property type="nucleotide sequence ID" value="XM_018155085.2"/>
</dbReference>
<name>A0A8B7NAG3_HYAAZ</name>
<dbReference type="InterPro" id="IPR003599">
    <property type="entry name" value="Ig_sub"/>
</dbReference>
<evidence type="ECO:0000256" key="2">
    <source>
        <dbReference type="ARBA" id="ARBA00022692"/>
    </source>
</evidence>
<dbReference type="InterPro" id="IPR013162">
    <property type="entry name" value="CD80_C2-set"/>
</dbReference>
<dbReference type="Gene3D" id="2.60.40.10">
    <property type="entry name" value="Immunoglobulins"/>
    <property type="match status" value="2"/>
</dbReference>
<keyword evidence="3" id="KW-1133">Transmembrane helix</keyword>
<dbReference type="SMART" id="SM00409">
    <property type="entry name" value="IG"/>
    <property type="match status" value="1"/>
</dbReference>
<evidence type="ECO:0000256" key="5">
    <source>
        <dbReference type="ARBA" id="ARBA00023157"/>
    </source>
</evidence>
<sequence>MRPSSKHLITTAPLSAVFTLVVFTALPCGVNSLKMRNFEVPLHVVRGETTELKCEFDLEGEKLYSIKWYKGGREFFRYVPNERPTKLRYDVQGVWVDMDASTGATVVLKDVSLATSGRYKCEVLAEAPSFNTLTEHAILTVVDLPEEKPVVKSAREKYKSGDLVAVNCTSAPSKPAAHLIWYINDKEAERSHLLHYQPILLRNGLEQTTLGLRFRATPYHFSQGHMTLKCTASIGVTPPALTPYSRNKYRTLGHHTLQPPLSLQSREHRYGTASAIHPPNSARLLLLVALLSIVNQR</sequence>
<dbReference type="Proteomes" id="UP000694843">
    <property type="component" value="Unplaced"/>
</dbReference>
<dbReference type="Pfam" id="PF08205">
    <property type="entry name" value="C2-set_2"/>
    <property type="match status" value="1"/>
</dbReference>
<keyword evidence="4" id="KW-0472">Membrane</keyword>
<dbReference type="InterPro" id="IPR036179">
    <property type="entry name" value="Ig-like_dom_sf"/>
</dbReference>
<comment type="subcellular location">
    <subcellularLocation>
        <location evidence="1">Membrane</location>
        <topology evidence="1">Single-pass membrane protein</topology>
    </subcellularLocation>
</comment>
<dbReference type="PANTHER" id="PTHR21261">
    <property type="entry name" value="BEAT PROTEIN"/>
    <property type="match status" value="1"/>
</dbReference>
<dbReference type="AlphaFoldDB" id="A0A8B7NAG3"/>
<keyword evidence="5" id="KW-1015">Disulfide bond</keyword>
<evidence type="ECO:0000256" key="1">
    <source>
        <dbReference type="ARBA" id="ARBA00004167"/>
    </source>
</evidence>
<gene>
    <name evidence="8" type="primary">LOC108667971</name>
</gene>
<protein>
    <submittedName>
        <fullName evidence="8">Uncharacterized protein LOC108667971</fullName>
    </submittedName>
</protein>